<dbReference type="PANTHER" id="PTHR11695:SF294">
    <property type="entry name" value="RETICULON-4-INTERACTING PROTEIN 1, MITOCHONDRIAL"/>
    <property type="match status" value="1"/>
</dbReference>
<dbReference type="eggNOG" id="COG0604">
    <property type="taxonomic scope" value="Bacteria"/>
</dbReference>
<accession>B8KVE6</accession>
<dbReference type="STRING" id="565045.NOR51B_2733"/>
<dbReference type="Proteomes" id="UP000004699">
    <property type="component" value="Unassembled WGS sequence"/>
</dbReference>
<dbReference type="SMART" id="SM00829">
    <property type="entry name" value="PKS_ER"/>
    <property type="match status" value="1"/>
</dbReference>
<dbReference type="PANTHER" id="PTHR11695">
    <property type="entry name" value="ALCOHOL DEHYDROGENASE RELATED"/>
    <property type="match status" value="1"/>
</dbReference>
<dbReference type="InterPro" id="IPR020843">
    <property type="entry name" value="ER"/>
</dbReference>
<dbReference type="AlphaFoldDB" id="B8KVE6"/>
<organism evidence="2 3">
    <name type="scientific">Luminiphilus syltensis NOR5-1B</name>
    <dbReference type="NCBI Taxonomy" id="565045"/>
    <lineage>
        <taxon>Bacteria</taxon>
        <taxon>Pseudomonadati</taxon>
        <taxon>Pseudomonadota</taxon>
        <taxon>Gammaproteobacteria</taxon>
        <taxon>Cellvibrionales</taxon>
        <taxon>Halieaceae</taxon>
        <taxon>Luminiphilus</taxon>
    </lineage>
</organism>
<evidence type="ECO:0000313" key="2">
    <source>
        <dbReference type="EMBL" id="EED36780.1"/>
    </source>
</evidence>
<dbReference type="CDD" id="cd05289">
    <property type="entry name" value="MDR_like_2"/>
    <property type="match status" value="1"/>
</dbReference>
<proteinExistence type="predicted"/>
<dbReference type="GO" id="GO:0016491">
    <property type="term" value="F:oxidoreductase activity"/>
    <property type="evidence" value="ECO:0007669"/>
    <property type="project" value="InterPro"/>
</dbReference>
<dbReference type="Gene3D" id="3.40.50.720">
    <property type="entry name" value="NAD(P)-binding Rossmann-like Domain"/>
    <property type="match status" value="1"/>
</dbReference>
<dbReference type="Pfam" id="PF08240">
    <property type="entry name" value="ADH_N"/>
    <property type="match status" value="1"/>
</dbReference>
<dbReference type="Gene3D" id="3.90.180.10">
    <property type="entry name" value="Medium-chain alcohol dehydrogenases, catalytic domain"/>
    <property type="match status" value="1"/>
</dbReference>
<dbReference type="RefSeq" id="WP_009021522.1">
    <property type="nucleotide sequence ID" value="NZ_DS999411.1"/>
</dbReference>
<dbReference type="OrthoDB" id="4190732at2"/>
<dbReference type="InterPro" id="IPR036291">
    <property type="entry name" value="NAD(P)-bd_dom_sf"/>
</dbReference>
<evidence type="ECO:0000259" key="1">
    <source>
        <dbReference type="SMART" id="SM00829"/>
    </source>
</evidence>
<gene>
    <name evidence="2" type="ORF">NOR51B_2733</name>
</gene>
<feature type="domain" description="Enoyl reductase (ER)" evidence="1">
    <location>
        <begin position="10"/>
        <end position="315"/>
    </location>
</feature>
<dbReference type="EMBL" id="DS999411">
    <property type="protein sequence ID" value="EED36780.1"/>
    <property type="molecule type" value="Genomic_DNA"/>
</dbReference>
<dbReference type="HOGENOM" id="CLU_026673_3_3_6"/>
<reference evidence="3" key="1">
    <citation type="journal article" date="2013" name="BMC Microbiol.">
        <title>Taxonomy and evolution of bacteriochlorophyll a-containing members of the OM60/NOR5 clade of marine gammaproteobacteria: description of Luminiphilus syltensis gen. nov., sp. nov., reclassification of Haliea rubra as Pseudohaliea rubra gen. nov., comb. nov., and emendation of Chromatocurvus halotolerans.</title>
        <authorList>
            <person name="Spring S."/>
            <person name="Riedel T."/>
            <person name="Sproer C."/>
            <person name="Yan S."/>
            <person name="Harder J."/>
            <person name="Fuchs B.M."/>
        </authorList>
    </citation>
    <scope>NUCLEOTIDE SEQUENCE [LARGE SCALE GENOMIC DNA]</scope>
    <source>
        <strain evidence="3">NOR51-B</strain>
    </source>
</reference>
<dbReference type="SUPFAM" id="SSF50129">
    <property type="entry name" value="GroES-like"/>
    <property type="match status" value="1"/>
</dbReference>
<protein>
    <recommendedName>
        <fullName evidence="1">Enoyl reductase (ER) domain-containing protein</fullName>
    </recommendedName>
</protein>
<dbReference type="SUPFAM" id="SSF51735">
    <property type="entry name" value="NAD(P)-binding Rossmann-fold domains"/>
    <property type="match status" value="1"/>
</dbReference>
<dbReference type="Pfam" id="PF13602">
    <property type="entry name" value="ADH_zinc_N_2"/>
    <property type="match status" value="1"/>
</dbReference>
<sequence length="321" mass="34493">MRAVYYHEHGGADVLEVGDLPVPEIAPNQVLVEVAAAGVNPIDRRLRGGELQEYISRTFPVVPGWDVAGRIVAVGDEVSDWEVGDDVIGLAFTWSIQHGSYAEFLPINADAIARKPSRFSFAEAAGLPLVSLTAWQSLYEFGQLSEGKTVLIQAGAGGVGSVAIPMAKFLGAKVYTTTSSANVDYVKSLGADVVIDYREQSYEAVINAAEPDGLDLVLETLLDDDVAKTAIRLAKPGGAVAYMNNEPPEMPDIKQKGVRAEFIHHRPDGEMLAYLAALYEAGTLPVPVTEVLPLDQAAEAHRRSESGRTRGKLVLEVKVLD</sequence>
<dbReference type="InterPro" id="IPR050700">
    <property type="entry name" value="YIM1/Zinc_Alcohol_DH_Fams"/>
</dbReference>
<evidence type="ECO:0000313" key="3">
    <source>
        <dbReference type="Proteomes" id="UP000004699"/>
    </source>
</evidence>
<dbReference type="InterPro" id="IPR011032">
    <property type="entry name" value="GroES-like_sf"/>
</dbReference>
<name>B8KVE6_9GAMM</name>
<dbReference type="InterPro" id="IPR013154">
    <property type="entry name" value="ADH-like_N"/>
</dbReference>
<keyword evidence="3" id="KW-1185">Reference proteome</keyword>